<comment type="caution">
    <text evidence="4">The sequence shown here is derived from an EMBL/GenBank/DDBJ whole genome shotgun (WGS) entry which is preliminary data.</text>
</comment>
<feature type="region of interest" description="Disordered" evidence="2">
    <location>
        <begin position="33"/>
        <end position="61"/>
    </location>
</feature>
<dbReference type="GO" id="GO:0046872">
    <property type="term" value="F:metal ion binding"/>
    <property type="evidence" value="ECO:0007669"/>
    <property type="project" value="UniProtKB-KW"/>
</dbReference>
<dbReference type="InterPro" id="IPR013342">
    <property type="entry name" value="Mandelate_racemase_C"/>
</dbReference>
<dbReference type="PANTHER" id="PTHR48073">
    <property type="entry name" value="O-SUCCINYLBENZOATE SYNTHASE-RELATED"/>
    <property type="match status" value="1"/>
</dbReference>
<gene>
    <name evidence="4" type="ORF">BV53_05925</name>
</gene>
<keyword evidence="1" id="KW-0479">Metal-binding</keyword>
<protein>
    <recommendedName>
        <fullName evidence="3">Mandelate racemase/muconate lactonizing enzyme C-terminal domain-containing protein</fullName>
    </recommendedName>
</protein>
<dbReference type="AlphaFoldDB" id="A0A1T1D0H2"/>
<dbReference type="GO" id="GO:0003824">
    <property type="term" value="F:catalytic activity"/>
    <property type="evidence" value="ECO:0007669"/>
    <property type="project" value="UniProtKB-ARBA"/>
</dbReference>
<evidence type="ECO:0000313" key="5">
    <source>
        <dbReference type="Proteomes" id="UP000242590"/>
    </source>
</evidence>
<dbReference type="Gene3D" id="3.30.390.10">
    <property type="entry name" value="Enolase-like, N-terminal domain"/>
    <property type="match status" value="1"/>
</dbReference>
<dbReference type="PANTHER" id="PTHR48073:SF2">
    <property type="entry name" value="O-SUCCINYLBENZOATE SYNTHASE"/>
    <property type="match status" value="1"/>
</dbReference>
<feature type="compositionally biased region" description="Basic and acidic residues" evidence="2">
    <location>
        <begin position="33"/>
        <end position="42"/>
    </location>
</feature>
<sequence>MPDHWQLRWRPLALWRWRRDGEHRQDQGLRVELEDPHGRRTAGEISPLPERHRSGADPLHGGHLQVLQSQLEHSDFTAGRQQLEHWLRHMACRHPCTAFALGSALWNPDQQRHHYGAGPVDEDDAGGRPHGACPWPTVGVLPCGTPALAALERGLACGWRCWKWKIGALPWREEQPLLAALLAMLAPVDGRLRLDANGRLDAADLPHWLDAATDPHVSWLEQPLAPTDPLLEQLLGSPPIPGVQLALDESITHLDHVEELLRTPPVSRPLLVIKPSQLGDPRKLADLLRAWPGRCVISSSFEGRLGRAVVQDLAWLAALGGSPAPGLGATV</sequence>
<evidence type="ECO:0000256" key="2">
    <source>
        <dbReference type="SAM" id="MobiDB-lite"/>
    </source>
</evidence>
<dbReference type="SUPFAM" id="SSF51604">
    <property type="entry name" value="Enolase C-terminal domain-like"/>
    <property type="match status" value="1"/>
</dbReference>
<dbReference type="Proteomes" id="UP000242590">
    <property type="component" value="Unassembled WGS sequence"/>
</dbReference>
<dbReference type="InterPro" id="IPR029065">
    <property type="entry name" value="Enolase_C-like"/>
</dbReference>
<dbReference type="RefSeq" id="WP_078232425.1">
    <property type="nucleotide sequence ID" value="NZ_MWLE01000081.1"/>
</dbReference>
<evidence type="ECO:0000313" key="4">
    <source>
        <dbReference type="EMBL" id="OOV34361.1"/>
    </source>
</evidence>
<evidence type="ECO:0000256" key="1">
    <source>
        <dbReference type="ARBA" id="ARBA00022723"/>
    </source>
</evidence>
<feature type="domain" description="Mandelate racemase/muconate lactonizing enzyme C-terminal" evidence="3">
    <location>
        <begin position="146"/>
        <end position="241"/>
    </location>
</feature>
<name>A0A1T1D0H2_9SYNE</name>
<dbReference type="SUPFAM" id="SSF54826">
    <property type="entry name" value="Enolase N-terminal domain-like"/>
    <property type="match status" value="1"/>
</dbReference>
<dbReference type="SMART" id="SM00922">
    <property type="entry name" value="MR_MLE"/>
    <property type="match status" value="1"/>
</dbReference>
<dbReference type="EMBL" id="MWLE01000081">
    <property type="protein sequence ID" value="OOV34361.1"/>
    <property type="molecule type" value="Genomic_DNA"/>
</dbReference>
<reference evidence="4 5" key="1">
    <citation type="submission" date="2017-02" db="EMBL/GenBank/DDBJ databases">
        <title>Draft Genome Sequences of 'Candidatus Synechococcus spongiarum', Cyanobacterial Symbionts of the Mediterranean Sponge Aplysina aerophoba from two locations.</title>
        <authorList>
            <person name="Slaby B.M."/>
            <person name="Hentschel U."/>
        </authorList>
    </citation>
    <scope>NUCLEOTIDE SEQUENCE [LARGE SCALE GENOMIC DNA]</scope>
    <source>
        <strain evidence="4">LMB bulk15N</strain>
    </source>
</reference>
<organism evidence="4 5">
    <name type="scientific">Candidatus Synechococcus spongiarum LMB bulk15N</name>
    <dbReference type="NCBI Taxonomy" id="1943583"/>
    <lineage>
        <taxon>Bacteria</taxon>
        <taxon>Bacillati</taxon>
        <taxon>Cyanobacteriota</taxon>
        <taxon>Cyanophyceae</taxon>
        <taxon>Synechococcales</taxon>
        <taxon>Synechococcaceae</taxon>
        <taxon>Synechococcus</taxon>
    </lineage>
</organism>
<evidence type="ECO:0000259" key="3">
    <source>
        <dbReference type="SMART" id="SM00922"/>
    </source>
</evidence>
<dbReference type="Gene3D" id="3.20.20.120">
    <property type="entry name" value="Enolase-like C-terminal domain"/>
    <property type="match status" value="1"/>
</dbReference>
<accession>A0A1T1D0H2</accession>
<dbReference type="InterPro" id="IPR036849">
    <property type="entry name" value="Enolase-like_C_sf"/>
</dbReference>
<proteinExistence type="predicted"/>
<dbReference type="Pfam" id="PF13378">
    <property type="entry name" value="MR_MLE_C"/>
    <property type="match status" value="1"/>
</dbReference>
<dbReference type="InterPro" id="IPR029017">
    <property type="entry name" value="Enolase-like_N"/>
</dbReference>